<evidence type="ECO:0000313" key="2">
    <source>
        <dbReference type="EMBL" id="JAH75626.1"/>
    </source>
</evidence>
<keyword evidence="1" id="KW-1133">Transmembrane helix</keyword>
<evidence type="ECO:0000256" key="1">
    <source>
        <dbReference type="SAM" id="Phobius"/>
    </source>
</evidence>
<sequence>MSIFLYLNNLKLKVFYLFIYLFIYIVSCYVVRTGKL</sequence>
<proteinExistence type="predicted"/>
<reference evidence="2" key="2">
    <citation type="journal article" date="2015" name="Fish Shellfish Immunol.">
        <title>Early steps in the European eel (Anguilla anguilla)-Vibrio vulnificus interaction in the gills: Role of the RtxA13 toxin.</title>
        <authorList>
            <person name="Callol A."/>
            <person name="Pajuelo D."/>
            <person name="Ebbesson L."/>
            <person name="Teles M."/>
            <person name="MacKenzie S."/>
            <person name="Amaro C."/>
        </authorList>
    </citation>
    <scope>NUCLEOTIDE SEQUENCE</scope>
</reference>
<organism evidence="2">
    <name type="scientific">Anguilla anguilla</name>
    <name type="common">European freshwater eel</name>
    <name type="synonym">Muraena anguilla</name>
    <dbReference type="NCBI Taxonomy" id="7936"/>
    <lineage>
        <taxon>Eukaryota</taxon>
        <taxon>Metazoa</taxon>
        <taxon>Chordata</taxon>
        <taxon>Craniata</taxon>
        <taxon>Vertebrata</taxon>
        <taxon>Euteleostomi</taxon>
        <taxon>Actinopterygii</taxon>
        <taxon>Neopterygii</taxon>
        <taxon>Teleostei</taxon>
        <taxon>Anguilliformes</taxon>
        <taxon>Anguillidae</taxon>
        <taxon>Anguilla</taxon>
    </lineage>
</organism>
<name>A0A0E9VC85_ANGAN</name>
<keyword evidence="1" id="KW-0812">Transmembrane</keyword>
<accession>A0A0E9VC85</accession>
<protein>
    <submittedName>
        <fullName evidence="2">Uncharacterized protein</fullName>
    </submittedName>
</protein>
<reference evidence="2" key="1">
    <citation type="submission" date="2014-11" db="EMBL/GenBank/DDBJ databases">
        <authorList>
            <person name="Amaro Gonzalez C."/>
        </authorList>
    </citation>
    <scope>NUCLEOTIDE SEQUENCE</scope>
</reference>
<feature type="transmembrane region" description="Helical" evidence="1">
    <location>
        <begin position="14"/>
        <end position="31"/>
    </location>
</feature>
<keyword evidence="1" id="KW-0472">Membrane</keyword>
<dbReference type="AlphaFoldDB" id="A0A0E9VC85"/>
<dbReference type="EMBL" id="GBXM01032951">
    <property type="protein sequence ID" value="JAH75626.1"/>
    <property type="molecule type" value="Transcribed_RNA"/>
</dbReference>